<dbReference type="AlphaFoldDB" id="A0A3S8S930"/>
<sequence length="97" mass="11541">MLDFFIRKGKKMLYPYIEFPNELIVTHSEIKKDNSVWINFEQPCKNGFREARIALPQYKWLFNEGFSDKKIKEFEQFSHQNAATVYKYARLGGINNA</sequence>
<dbReference type="GeneID" id="99756265"/>
<proteinExistence type="predicted"/>
<reference evidence="1 2" key="1">
    <citation type="submission" date="2017-02" db="EMBL/GenBank/DDBJ databases">
        <title>Complete genome sequence of Lactobacillus helveticus.</title>
        <authorList>
            <person name="Kim J.F."/>
            <person name="Chung Y."/>
            <person name="Kwak M."/>
        </authorList>
    </citation>
    <scope>NUCLEOTIDE SEQUENCE [LARGE SCALE GENOMIC DNA]</scope>
    <source>
        <strain evidence="1 2">LH5</strain>
    </source>
</reference>
<dbReference type="RefSeq" id="WP_014918537.1">
    <property type="nucleotide sequence ID" value="NZ_CP019581.1"/>
</dbReference>
<protein>
    <submittedName>
        <fullName evidence="1">Uncharacterized protein</fullName>
    </submittedName>
</protein>
<accession>A0A3S8S930</accession>
<evidence type="ECO:0000313" key="1">
    <source>
        <dbReference type="EMBL" id="AZK90343.1"/>
    </source>
</evidence>
<gene>
    <name evidence="1" type="ORF">LH5_00081</name>
</gene>
<name>A0A3S8S930_LACHE</name>
<evidence type="ECO:0000313" key="2">
    <source>
        <dbReference type="Proteomes" id="UP000267945"/>
    </source>
</evidence>
<dbReference type="Proteomes" id="UP000267945">
    <property type="component" value="Chromosome"/>
</dbReference>
<dbReference type="EMBL" id="CP019581">
    <property type="protein sequence ID" value="AZK90343.1"/>
    <property type="molecule type" value="Genomic_DNA"/>
</dbReference>
<organism evidence="1 2">
    <name type="scientific">Lactobacillus helveticus</name>
    <name type="common">Lactobacillus suntoryeus</name>
    <dbReference type="NCBI Taxonomy" id="1587"/>
    <lineage>
        <taxon>Bacteria</taxon>
        <taxon>Bacillati</taxon>
        <taxon>Bacillota</taxon>
        <taxon>Bacilli</taxon>
        <taxon>Lactobacillales</taxon>
        <taxon>Lactobacillaceae</taxon>
        <taxon>Lactobacillus</taxon>
    </lineage>
</organism>